<sequence length="100" mass="11198">MKLKTVLIQNILLVIGVAAIYEFRAVERLYSMFQSRENGFPILDGEGIAITFLGIQFNDDGVHWTDAMATGYTFLTFGVILIIASMGILLWKVRSISKPQ</sequence>
<proteinExistence type="predicted"/>
<evidence type="ECO:0000313" key="3">
    <source>
        <dbReference type="Proteomes" id="UP001518925"/>
    </source>
</evidence>
<keyword evidence="1" id="KW-1133">Transmembrane helix</keyword>
<organism evidence="2 3">
    <name type="scientific">Bacillus suaedaesalsae</name>
    <dbReference type="NCBI Taxonomy" id="2810349"/>
    <lineage>
        <taxon>Bacteria</taxon>
        <taxon>Bacillati</taxon>
        <taxon>Bacillota</taxon>
        <taxon>Bacilli</taxon>
        <taxon>Bacillales</taxon>
        <taxon>Bacillaceae</taxon>
        <taxon>Bacillus</taxon>
    </lineage>
</organism>
<keyword evidence="3" id="KW-1185">Reference proteome</keyword>
<feature type="transmembrane region" description="Helical" evidence="1">
    <location>
        <begin position="69"/>
        <end position="91"/>
    </location>
</feature>
<dbReference type="EMBL" id="JAFELM010000028">
    <property type="protein sequence ID" value="MBM6617791.1"/>
    <property type="molecule type" value="Genomic_DNA"/>
</dbReference>
<keyword evidence="1" id="KW-0472">Membrane</keyword>
<dbReference type="RefSeq" id="WP_204203162.1">
    <property type="nucleotide sequence ID" value="NZ_JAFELM010000028.1"/>
</dbReference>
<accession>A0ABS2DH94</accession>
<name>A0ABS2DH94_9BACI</name>
<keyword evidence="1" id="KW-0812">Transmembrane</keyword>
<dbReference type="Proteomes" id="UP001518925">
    <property type="component" value="Unassembled WGS sequence"/>
</dbReference>
<evidence type="ECO:0000256" key="1">
    <source>
        <dbReference type="SAM" id="Phobius"/>
    </source>
</evidence>
<gene>
    <name evidence="2" type="ORF">JR050_08930</name>
</gene>
<feature type="transmembrane region" description="Helical" evidence="1">
    <location>
        <begin position="6"/>
        <end position="26"/>
    </location>
</feature>
<protein>
    <recommendedName>
        <fullName evidence="4">DUF4306 domain-containing protein</fullName>
    </recommendedName>
</protein>
<reference evidence="2 3" key="1">
    <citation type="submission" date="2021-02" db="EMBL/GenBank/DDBJ databases">
        <title>Bacillus sp. RD4P76, an endophyte from a halophyte.</title>
        <authorList>
            <person name="Sun J.-Q."/>
        </authorList>
    </citation>
    <scope>NUCLEOTIDE SEQUENCE [LARGE SCALE GENOMIC DNA]</scope>
    <source>
        <strain evidence="2 3">RD4P76</strain>
    </source>
</reference>
<comment type="caution">
    <text evidence="2">The sequence shown here is derived from an EMBL/GenBank/DDBJ whole genome shotgun (WGS) entry which is preliminary data.</text>
</comment>
<evidence type="ECO:0008006" key="4">
    <source>
        <dbReference type="Google" id="ProtNLM"/>
    </source>
</evidence>
<evidence type="ECO:0000313" key="2">
    <source>
        <dbReference type="EMBL" id="MBM6617791.1"/>
    </source>
</evidence>